<comment type="subcellular location">
    <subcellularLocation>
        <location evidence="1">Cell envelope</location>
    </subcellularLocation>
</comment>
<evidence type="ECO:0000256" key="3">
    <source>
        <dbReference type="ARBA" id="ARBA00022448"/>
    </source>
</evidence>
<evidence type="ECO:0000313" key="7">
    <source>
        <dbReference type="EMBL" id="MBK0401842.1"/>
    </source>
</evidence>
<protein>
    <submittedName>
        <fullName evidence="7">Efflux RND transporter periplasmic adaptor subunit</fullName>
    </submittedName>
</protein>
<feature type="coiled-coil region" evidence="4">
    <location>
        <begin position="132"/>
        <end position="159"/>
    </location>
</feature>
<feature type="domain" description="Multidrug resistance protein MdtA-like barrel-sandwich hybrid" evidence="5">
    <location>
        <begin position="93"/>
        <end position="227"/>
    </location>
</feature>
<evidence type="ECO:0000313" key="8">
    <source>
        <dbReference type="Proteomes" id="UP000644147"/>
    </source>
</evidence>
<dbReference type="InterPro" id="IPR058627">
    <property type="entry name" value="MdtA-like_C"/>
</dbReference>
<dbReference type="InterPro" id="IPR058625">
    <property type="entry name" value="MdtA-like_BSH"/>
</dbReference>
<comment type="similarity">
    <text evidence="2">Belongs to the membrane fusion protein (MFP) (TC 8.A.1) family.</text>
</comment>
<dbReference type="Pfam" id="PF25917">
    <property type="entry name" value="BSH_RND"/>
    <property type="match status" value="1"/>
</dbReference>
<gene>
    <name evidence="7" type="ORF">I5M27_02530</name>
</gene>
<dbReference type="Proteomes" id="UP000644147">
    <property type="component" value="Unassembled WGS sequence"/>
</dbReference>
<keyword evidence="8" id="KW-1185">Reference proteome</keyword>
<accession>A0ABS1BY67</accession>
<dbReference type="Gene3D" id="1.10.287.470">
    <property type="entry name" value="Helix hairpin bin"/>
    <property type="match status" value="1"/>
</dbReference>
<dbReference type="EMBL" id="JAEHFX010000001">
    <property type="protein sequence ID" value="MBK0401842.1"/>
    <property type="molecule type" value="Genomic_DNA"/>
</dbReference>
<dbReference type="NCBIfam" id="TIGR01730">
    <property type="entry name" value="RND_mfp"/>
    <property type="match status" value="1"/>
</dbReference>
<name>A0ABS1BY67_9BACT</name>
<dbReference type="PANTHER" id="PTHR30097">
    <property type="entry name" value="CATION EFFLUX SYSTEM PROTEIN CUSB"/>
    <property type="match status" value="1"/>
</dbReference>
<feature type="domain" description="Multidrug resistance protein MdtA-like C-terminal permuted SH3" evidence="6">
    <location>
        <begin position="314"/>
        <end position="373"/>
    </location>
</feature>
<dbReference type="SUPFAM" id="SSF111369">
    <property type="entry name" value="HlyD-like secretion proteins"/>
    <property type="match status" value="1"/>
</dbReference>
<reference evidence="7 8" key="1">
    <citation type="submission" date="2020-12" db="EMBL/GenBank/DDBJ databases">
        <title>Bacterial novel species Adhaeribacter sp. BT258 isolated from soil.</title>
        <authorList>
            <person name="Jung H.-Y."/>
        </authorList>
    </citation>
    <scope>NUCLEOTIDE SEQUENCE [LARGE SCALE GENOMIC DNA]</scope>
    <source>
        <strain evidence="7 8">BT258</strain>
    </source>
</reference>
<evidence type="ECO:0000256" key="4">
    <source>
        <dbReference type="SAM" id="Coils"/>
    </source>
</evidence>
<evidence type="ECO:0000256" key="2">
    <source>
        <dbReference type="ARBA" id="ARBA00009477"/>
    </source>
</evidence>
<dbReference type="Gene3D" id="2.40.50.100">
    <property type="match status" value="1"/>
</dbReference>
<dbReference type="InterPro" id="IPR006143">
    <property type="entry name" value="RND_pump_MFP"/>
</dbReference>
<organism evidence="7 8">
    <name type="scientific">Adhaeribacter terrigena</name>
    <dbReference type="NCBI Taxonomy" id="2793070"/>
    <lineage>
        <taxon>Bacteria</taxon>
        <taxon>Pseudomonadati</taxon>
        <taxon>Bacteroidota</taxon>
        <taxon>Cytophagia</taxon>
        <taxon>Cytophagales</taxon>
        <taxon>Hymenobacteraceae</taxon>
        <taxon>Adhaeribacter</taxon>
    </lineage>
</organism>
<evidence type="ECO:0000259" key="6">
    <source>
        <dbReference type="Pfam" id="PF25967"/>
    </source>
</evidence>
<proteinExistence type="inferred from homology"/>
<sequence>MALQPKTAGTGKLIFDIKTQEFADQFVIENIQVYQDEKTAMANQPAEAAGSDITYLKEQAWKTEFANQEVKKQPFAEVIKTTGQILSAPGDVVVVSAKSDGIIKFGKSGIMVGEPVKAGELLFSVSGSGLTQNNLEASIQEAKTNLSKARSDYQRAQELIKDDIISQRDFLEIKTAYSNAQTAYNTLSKNYGSGGQRITAPITGYLRNIQVTEGQFVAAGQPIAEVTKNQKLMLRADVSQSYFPKLGSITSARFKMQNSDKIYSTLELNGKVVTYGRSAENNVTVPVSFEVDMAEGMVPGAFADIYLQTKETKNALVIPISALLEEQGNFYTYVQVSGEGFQKRDLKLGANNGEQVAVLSGISEGERVVTKGGYQIRLSTMSGALPAHGHEH</sequence>
<keyword evidence="3" id="KW-0813">Transport</keyword>
<dbReference type="PANTHER" id="PTHR30097:SF4">
    <property type="entry name" value="SLR6042 PROTEIN"/>
    <property type="match status" value="1"/>
</dbReference>
<comment type="caution">
    <text evidence="7">The sequence shown here is derived from an EMBL/GenBank/DDBJ whole genome shotgun (WGS) entry which is preliminary data.</text>
</comment>
<dbReference type="Pfam" id="PF25967">
    <property type="entry name" value="RND-MFP_C"/>
    <property type="match status" value="1"/>
</dbReference>
<evidence type="ECO:0000259" key="5">
    <source>
        <dbReference type="Pfam" id="PF25917"/>
    </source>
</evidence>
<dbReference type="Gene3D" id="2.40.420.20">
    <property type="match status" value="1"/>
</dbReference>
<dbReference type="Gene3D" id="2.40.30.170">
    <property type="match status" value="1"/>
</dbReference>
<keyword evidence="4" id="KW-0175">Coiled coil</keyword>
<dbReference type="InterPro" id="IPR051909">
    <property type="entry name" value="MFP_Cation_Efflux"/>
</dbReference>
<evidence type="ECO:0000256" key="1">
    <source>
        <dbReference type="ARBA" id="ARBA00004196"/>
    </source>
</evidence>